<name>A0AA39QY35_9LECA</name>
<dbReference type="AlphaFoldDB" id="A0AA39QY35"/>
<comment type="caution">
    <text evidence="3">The sequence shown here is derived from an EMBL/GenBank/DDBJ whole genome shotgun (WGS) entry which is preliminary data.</text>
</comment>
<organism evidence="3 4">
    <name type="scientific">Cladonia borealis</name>
    <dbReference type="NCBI Taxonomy" id="184061"/>
    <lineage>
        <taxon>Eukaryota</taxon>
        <taxon>Fungi</taxon>
        <taxon>Dikarya</taxon>
        <taxon>Ascomycota</taxon>
        <taxon>Pezizomycotina</taxon>
        <taxon>Lecanoromycetes</taxon>
        <taxon>OSLEUM clade</taxon>
        <taxon>Lecanoromycetidae</taxon>
        <taxon>Lecanorales</taxon>
        <taxon>Lecanorineae</taxon>
        <taxon>Cladoniaceae</taxon>
        <taxon>Cladonia</taxon>
    </lineage>
</organism>
<feature type="region of interest" description="Disordered" evidence="2">
    <location>
        <begin position="1"/>
        <end position="68"/>
    </location>
</feature>
<dbReference type="EMBL" id="JAFEKC020000017">
    <property type="protein sequence ID" value="KAK0509843.1"/>
    <property type="molecule type" value="Genomic_DNA"/>
</dbReference>
<feature type="coiled-coil region" evidence="1">
    <location>
        <begin position="88"/>
        <end position="122"/>
    </location>
</feature>
<proteinExistence type="predicted"/>
<feature type="compositionally biased region" description="Polar residues" evidence="2">
    <location>
        <begin position="1"/>
        <end position="13"/>
    </location>
</feature>
<evidence type="ECO:0000256" key="1">
    <source>
        <dbReference type="SAM" id="Coils"/>
    </source>
</evidence>
<reference evidence="3" key="1">
    <citation type="submission" date="2023-03" db="EMBL/GenBank/DDBJ databases">
        <title>Complete genome of Cladonia borealis.</title>
        <authorList>
            <person name="Park H."/>
        </authorList>
    </citation>
    <scope>NUCLEOTIDE SEQUENCE</scope>
    <source>
        <strain evidence="3">ANT050790</strain>
    </source>
</reference>
<gene>
    <name evidence="3" type="ORF">JMJ35_007237</name>
</gene>
<evidence type="ECO:0000313" key="4">
    <source>
        <dbReference type="Proteomes" id="UP001166286"/>
    </source>
</evidence>
<protein>
    <submittedName>
        <fullName evidence="3">Uncharacterized protein</fullName>
    </submittedName>
</protein>
<sequence length="141" mass="16062">MDTSTSPQASEAPTAQPPEDTKMQIDTEEPIPLTSPLRTHHKRGLPPTLASTYPHGHISGHARSPAQQAAFEARKEEILKTMSTADIEKRYEEKVKEIRGVLEETERKTKEVEGEMEKLRMDREMERRVWGKLRRMKEGGG</sequence>
<dbReference type="Proteomes" id="UP001166286">
    <property type="component" value="Unassembled WGS sequence"/>
</dbReference>
<accession>A0AA39QY35</accession>
<keyword evidence="4" id="KW-1185">Reference proteome</keyword>
<evidence type="ECO:0000256" key="2">
    <source>
        <dbReference type="SAM" id="MobiDB-lite"/>
    </source>
</evidence>
<keyword evidence="1" id="KW-0175">Coiled coil</keyword>
<evidence type="ECO:0000313" key="3">
    <source>
        <dbReference type="EMBL" id="KAK0509843.1"/>
    </source>
</evidence>